<keyword evidence="4" id="KW-0560">Oxidoreductase</keyword>
<dbReference type="Pfam" id="PF00775">
    <property type="entry name" value="Dioxygenase_C"/>
    <property type="match status" value="1"/>
</dbReference>
<comment type="caution">
    <text evidence="7">The sequence shown here is derived from an EMBL/GenBank/DDBJ whole genome shotgun (WGS) entry which is preliminary data.</text>
</comment>
<dbReference type="InterPro" id="IPR006311">
    <property type="entry name" value="TAT_signal"/>
</dbReference>
<evidence type="ECO:0000256" key="1">
    <source>
        <dbReference type="ARBA" id="ARBA00007825"/>
    </source>
</evidence>
<organism evidence="7 8">
    <name type="scientific">Streptomyces odorifer</name>
    <dbReference type="NCBI Taxonomy" id="53450"/>
    <lineage>
        <taxon>Bacteria</taxon>
        <taxon>Bacillati</taxon>
        <taxon>Actinomycetota</taxon>
        <taxon>Actinomycetes</taxon>
        <taxon>Kitasatosporales</taxon>
        <taxon>Streptomycetaceae</taxon>
        <taxon>Streptomyces</taxon>
        <taxon>Streptomyces albidoflavus group</taxon>
    </lineage>
</organism>
<dbReference type="GO" id="GO:0030246">
    <property type="term" value="F:carbohydrate binding"/>
    <property type="evidence" value="ECO:0007669"/>
    <property type="project" value="InterPro"/>
</dbReference>
<dbReference type="Gene3D" id="2.10.10.20">
    <property type="entry name" value="Carbohydrate-binding module superfamily 5/12"/>
    <property type="match status" value="1"/>
</dbReference>
<dbReference type="EMBL" id="JAANNT010000002">
    <property type="protein sequence ID" value="NUV27652.1"/>
    <property type="molecule type" value="Genomic_DNA"/>
</dbReference>
<accession>A0A7Y6C749</accession>
<dbReference type="GO" id="GO:0008199">
    <property type="term" value="F:ferric iron binding"/>
    <property type="evidence" value="ECO:0007669"/>
    <property type="project" value="InterPro"/>
</dbReference>
<evidence type="ECO:0000259" key="6">
    <source>
        <dbReference type="SMART" id="SM00495"/>
    </source>
</evidence>
<keyword evidence="8" id="KW-1185">Reference proteome</keyword>
<dbReference type="InterPro" id="IPR015889">
    <property type="entry name" value="Intradiol_dOase_core"/>
</dbReference>
<dbReference type="Proteomes" id="UP000540128">
    <property type="component" value="Unassembled WGS sequence"/>
</dbReference>
<dbReference type="SUPFAM" id="SSF51055">
    <property type="entry name" value="Carbohydrate binding domain"/>
    <property type="match status" value="1"/>
</dbReference>
<reference evidence="7 8" key="1">
    <citation type="submission" date="2020-03" db="EMBL/GenBank/DDBJ databases">
        <title>Complete genome sequence of sixteen Streptomyces strains facilitates identification of candidate genes involved in plant growth-promotion in grain legumes and cereals.</title>
        <authorList>
            <person name="Gopalakrishnan S."/>
            <person name="Thakur V."/>
            <person name="Saxena R."/>
            <person name="Vadlamudi S."/>
            <person name="Purohit S."/>
            <person name="Kumar V."/>
            <person name="Rathore A."/>
            <person name="Chitikineni A."/>
            <person name="Varshney R.K."/>
        </authorList>
    </citation>
    <scope>NUCLEOTIDE SEQUENCE [LARGE SCALE GENOMIC DNA]</scope>
    <source>
        <strain evidence="7 8">KAI-180</strain>
    </source>
</reference>
<dbReference type="PANTHER" id="PTHR33711">
    <property type="entry name" value="DIOXYGENASE, PUTATIVE (AFU_ORTHOLOGUE AFUA_2G02910)-RELATED"/>
    <property type="match status" value="1"/>
</dbReference>
<evidence type="ECO:0000256" key="5">
    <source>
        <dbReference type="SAM" id="MobiDB-lite"/>
    </source>
</evidence>
<dbReference type="GO" id="GO:0005576">
    <property type="term" value="C:extracellular region"/>
    <property type="evidence" value="ECO:0007669"/>
    <property type="project" value="InterPro"/>
</dbReference>
<dbReference type="AlphaFoldDB" id="A0A7Y6C749"/>
<dbReference type="GO" id="GO:0005975">
    <property type="term" value="P:carbohydrate metabolic process"/>
    <property type="evidence" value="ECO:0007669"/>
    <property type="project" value="InterPro"/>
</dbReference>
<evidence type="ECO:0000256" key="4">
    <source>
        <dbReference type="ARBA" id="ARBA00023002"/>
    </source>
</evidence>
<comment type="similarity">
    <text evidence="1">Belongs to the intradiol ring-cleavage dioxygenase family.</text>
</comment>
<feature type="region of interest" description="Disordered" evidence="5">
    <location>
        <begin position="42"/>
        <end position="89"/>
    </location>
</feature>
<dbReference type="InterPro" id="IPR000627">
    <property type="entry name" value="Intradiol_dOase_C"/>
</dbReference>
<dbReference type="SUPFAM" id="SSF49482">
    <property type="entry name" value="Aromatic compound dioxygenase"/>
    <property type="match status" value="1"/>
</dbReference>
<dbReference type="InterPro" id="IPR050770">
    <property type="entry name" value="Intradiol_RC_Dioxygenase"/>
</dbReference>
<dbReference type="PROSITE" id="PS51318">
    <property type="entry name" value="TAT"/>
    <property type="match status" value="1"/>
</dbReference>
<proteinExistence type="inferred from homology"/>
<dbReference type="RefSeq" id="WP_175457734.1">
    <property type="nucleotide sequence ID" value="NZ_JAANNT010000002.1"/>
</dbReference>
<name>A0A7Y6C749_9ACTN</name>
<feature type="domain" description="Chitin-binding type-3" evidence="6">
    <location>
        <begin position="221"/>
        <end position="267"/>
    </location>
</feature>
<evidence type="ECO:0000313" key="7">
    <source>
        <dbReference type="EMBL" id="NUV27652.1"/>
    </source>
</evidence>
<dbReference type="SMART" id="SM00495">
    <property type="entry name" value="ChtBD3"/>
    <property type="match status" value="1"/>
</dbReference>
<dbReference type="CDD" id="cd00421">
    <property type="entry name" value="intradiol_dioxygenase"/>
    <property type="match status" value="1"/>
</dbReference>
<keyword evidence="2" id="KW-0378">Hydrolase</keyword>
<dbReference type="Gene3D" id="2.60.130.10">
    <property type="entry name" value="Aromatic compound dioxygenase"/>
    <property type="match status" value="1"/>
</dbReference>
<gene>
    <name evidence="7" type="ORF">G6W59_04705</name>
</gene>
<evidence type="ECO:0000313" key="8">
    <source>
        <dbReference type="Proteomes" id="UP000540128"/>
    </source>
</evidence>
<evidence type="ECO:0000256" key="3">
    <source>
        <dbReference type="ARBA" id="ARBA00022964"/>
    </source>
</evidence>
<protein>
    <submittedName>
        <fullName evidence="7">Dioxygenase</fullName>
    </submittedName>
</protein>
<dbReference type="PANTHER" id="PTHR33711:SF11">
    <property type="entry name" value="DIOXYGENASE"/>
    <property type="match status" value="1"/>
</dbReference>
<dbReference type="InterPro" id="IPR003610">
    <property type="entry name" value="CBM5/12"/>
</dbReference>
<sequence length="267" mass="28231">MPAVPERPETPEPRGVSRKNLLRAALGAGALPLLTGGGVALARDTTGTAGPLDPTPACDDGDDPTPEQMEGPYFKPHSPLRTSLAEPGTPGTPLTVGGYVFDRGCRPLAGVLLDFWQGDDGGAYDNAGFRFRGHQFTTAAGEFRLTTIVPGLYPGRTRHLHVKVQPPGGQVLTTQLYFPGEPRNATDALFDPALLMNVRDAGGGREATFDVVLAVGQGPGATTWAAGREYTTGDRVSYDGAGYRCLQSHRATAGWEPPRAPALWQRG</sequence>
<dbReference type="InterPro" id="IPR036573">
    <property type="entry name" value="CBM_sf_5/12"/>
</dbReference>
<dbReference type="GO" id="GO:0016702">
    <property type="term" value="F:oxidoreductase activity, acting on single donors with incorporation of molecular oxygen, incorporation of two atoms of oxygen"/>
    <property type="evidence" value="ECO:0007669"/>
    <property type="project" value="InterPro"/>
</dbReference>
<dbReference type="CDD" id="cd12214">
    <property type="entry name" value="ChiA1_BD"/>
    <property type="match status" value="1"/>
</dbReference>
<dbReference type="GO" id="GO:0004553">
    <property type="term" value="F:hydrolase activity, hydrolyzing O-glycosyl compounds"/>
    <property type="evidence" value="ECO:0007669"/>
    <property type="project" value="InterPro"/>
</dbReference>
<evidence type="ECO:0000256" key="2">
    <source>
        <dbReference type="ARBA" id="ARBA00022801"/>
    </source>
</evidence>
<keyword evidence="3 7" id="KW-0223">Dioxygenase</keyword>
<dbReference type="Pfam" id="PF02839">
    <property type="entry name" value="CBM_5_12"/>
    <property type="match status" value="1"/>
</dbReference>